<dbReference type="AlphaFoldDB" id="A0A6G1J961"/>
<dbReference type="InterPro" id="IPR001283">
    <property type="entry name" value="CRISP-related"/>
</dbReference>
<feature type="chain" id="PRO_5026169983" evidence="1">
    <location>
        <begin position="18"/>
        <end position="205"/>
    </location>
</feature>
<name>A0A6G1J961_9PLEO</name>
<dbReference type="PANTHER" id="PTHR10334">
    <property type="entry name" value="CYSTEINE-RICH SECRETORY PROTEIN-RELATED"/>
    <property type="match status" value="1"/>
</dbReference>
<dbReference type="SMART" id="SM00198">
    <property type="entry name" value="SCP"/>
    <property type="match status" value="1"/>
</dbReference>
<sequence>MKLATFLTLAAANIAVAAPTNEIQARGSREDPELPHIEDNDFISTVLDAHWYWRRVHCAQDLQWDPALALEAFKSVNACTEKVQHDRAGSNLSGVSPSPENREIWLNFARTAIHGWHEEETKYPYGSAGYEDTWGHFTQMVWRDSSRLGCALSKCDDFTKKFPGRIYCFYENVGNNIAPGEFEKNVWPPVCSDPTGRVAEQHYGK</sequence>
<dbReference type="GO" id="GO:0005576">
    <property type="term" value="C:extracellular region"/>
    <property type="evidence" value="ECO:0007669"/>
    <property type="project" value="InterPro"/>
</dbReference>
<dbReference type="PRINTS" id="PR00837">
    <property type="entry name" value="V5TPXLIKE"/>
</dbReference>
<evidence type="ECO:0000259" key="2">
    <source>
        <dbReference type="SMART" id="SM00198"/>
    </source>
</evidence>
<keyword evidence="1" id="KW-0732">Signal</keyword>
<dbReference type="Pfam" id="PF00188">
    <property type="entry name" value="CAP"/>
    <property type="match status" value="1"/>
</dbReference>
<dbReference type="Gene3D" id="3.40.33.10">
    <property type="entry name" value="CAP"/>
    <property type="match status" value="1"/>
</dbReference>
<evidence type="ECO:0000313" key="3">
    <source>
        <dbReference type="EMBL" id="KAF2686760.1"/>
    </source>
</evidence>
<feature type="domain" description="SCP" evidence="2">
    <location>
        <begin position="41"/>
        <end position="178"/>
    </location>
</feature>
<accession>A0A6G1J961</accession>
<dbReference type="SUPFAM" id="SSF55797">
    <property type="entry name" value="PR-1-like"/>
    <property type="match status" value="1"/>
</dbReference>
<keyword evidence="4" id="KW-1185">Reference proteome</keyword>
<gene>
    <name evidence="3" type="ORF">K458DRAFT_334741</name>
</gene>
<proteinExistence type="predicted"/>
<organism evidence="3 4">
    <name type="scientific">Lentithecium fluviatile CBS 122367</name>
    <dbReference type="NCBI Taxonomy" id="1168545"/>
    <lineage>
        <taxon>Eukaryota</taxon>
        <taxon>Fungi</taxon>
        <taxon>Dikarya</taxon>
        <taxon>Ascomycota</taxon>
        <taxon>Pezizomycotina</taxon>
        <taxon>Dothideomycetes</taxon>
        <taxon>Pleosporomycetidae</taxon>
        <taxon>Pleosporales</taxon>
        <taxon>Massarineae</taxon>
        <taxon>Lentitheciaceae</taxon>
        <taxon>Lentithecium</taxon>
    </lineage>
</organism>
<dbReference type="InterPro" id="IPR035940">
    <property type="entry name" value="CAP_sf"/>
</dbReference>
<feature type="signal peptide" evidence="1">
    <location>
        <begin position="1"/>
        <end position="17"/>
    </location>
</feature>
<evidence type="ECO:0000256" key="1">
    <source>
        <dbReference type="SAM" id="SignalP"/>
    </source>
</evidence>
<dbReference type="OrthoDB" id="337038at2759"/>
<reference evidence="3" key="1">
    <citation type="journal article" date="2020" name="Stud. Mycol.">
        <title>101 Dothideomycetes genomes: a test case for predicting lifestyles and emergence of pathogens.</title>
        <authorList>
            <person name="Haridas S."/>
            <person name="Albert R."/>
            <person name="Binder M."/>
            <person name="Bloem J."/>
            <person name="Labutti K."/>
            <person name="Salamov A."/>
            <person name="Andreopoulos B."/>
            <person name="Baker S."/>
            <person name="Barry K."/>
            <person name="Bills G."/>
            <person name="Bluhm B."/>
            <person name="Cannon C."/>
            <person name="Castanera R."/>
            <person name="Culley D."/>
            <person name="Daum C."/>
            <person name="Ezra D."/>
            <person name="Gonzalez J."/>
            <person name="Henrissat B."/>
            <person name="Kuo A."/>
            <person name="Liang C."/>
            <person name="Lipzen A."/>
            <person name="Lutzoni F."/>
            <person name="Magnuson J."/>
            <person name="Mondo S."/>
            <person name="Nolan M."/>
            <person name="Ohm R."/>
            <person name="Pangilinan J."/>
            <person name="Park H.-J."/>
            <person name="Ramirez L."/>
            <person name="Alfaro M."/>
            <person name="Sun H."/>
            <person name="Tritt A."/>
            <person name="Yoshinaga Y."/>
            <person name="Zwiers L.-H."/>
            <person name="Turgeon B."/>
            <person name="Goodwin S."/>
            <person name="Spatafora J."/>
            <person name="Crous P."/>
            <person name="Grigoriev I."/>
        </authorList>
    </citation>
    <scope>NUCLEOTIDE SEQUENCE</scope>
    <source>
        <strain evidence="3">CBS 122367</strain>
    </source>
</reference>
<dbReference type="InterPro" id="IPR018244">
    <property type="entry name" value="Allrgn_V5/Tpx1_CS"/>
</dbReference>
<dbReference type="EMBL" id="MU005576">
    <property type="protein sequence ID" value="KAF2686760.1"/>
    <property type="molecule type" value="Genomic_DNA"/>
</dbReference>
<dbReference type="PROSITE" id="PS01009">
    <property type="entry name" value="CRISP_1"/>
    <property type="match status" value="1"/>
</dbReference>
<evidence type="ECO:0000313" key="4">
    <source>
        <dbReference type="Proteomes" id="UP000799291"/>
    </source>
</evidence>
<dbReference type="InterPro" id="IPR014044">
    <property type="entry name" value="CAP_dom"/>
</dbReference>
<protein>
    <submittedName>
        <fullName evidence="3">PR-1-like protein</fullName>
    </submittedName>
</protein>
<dbReference type="Proteomes" id="UP000799291">
    <property type="component" value="Unassembled WGS sequence"/>
</dbReference>